<gene>
    <name evidence="3" type="ORF">AAW01_12025</name>
</gene>
<name>A0A0G9MSK8_9SPHN</name>
<comment type="caution">
    <text evidence="3">The sequence shown here is derived from an EMBL/GenBank/DDBJ whole genome shotgun (WGS) entry which is preliminary data.</text>
</comment>
<keyword evidence="4" id="KW-1185">Reference proteome</keyword>
<evidence type="ECO:0000313" key="3">
    <source>
        <dbReference type="EMBL" id="KLE32323.1"/>
    </source>
</evidence>
<dbReference type="EMBL" id="LBHC01000002">
    <property type="protein sequence ID" value="KLE32323.1"/>
    <property type="molecule type" value="Genomic_DNA"/>
</dbReference>
<dbReference type="Proteomes" id="UP000053070">
    <property type="component" value="Unassembled WGS sequence"/>
</dbReference>
<dbReference type="STRING" id="502682.BMF35_a1400"/>
<evidence type="ECO:0000256" key="1">
    <source>
        <dbReference type="SAM" id="Phobius"/>
    </source>
</evidence>
<keyword evidence="1" id="KW-0472">Membrane</keyword>
<feature type="transmembrane region" description="Helical" evidence="1">
    <location>
        <begin position="40"/>
        <end position="61"/>
    </location>
</feature>
<dbReference type="PATRIC" id="fig|502682.8.peg.2452"/>
<dbReference type="AlphaFoldDB" id="A0A0G9MSK8"/>
<reference evidence="3 4" key="1">
    <citation type="submission" date="2015-04" db="EMBL/GenBank/DDBJ databases">
        <title>The draft genome sequence of Erythrobacr gangjinensis K7-2.</title>
        <authorList>
            <person name="Zhuang L."/>
            <person name="Liu Y."/>
            <person name="Shao Z."/>
        </authorList>
    </citation>
    <scope>NUCLEOTIDE SEQUENCE [LARGE SCALE GENOMIC DNA]</scope>
    <source>
        <strain evidence="3 4">K7-2</strain>
    </source>
</reference>
<feature type="domain" description="Ancillary SecYEG translocon subunit/Cell division coordinator CpoB TPR" evidence="2">
    <location>
        <begin position="36"/>
        <end position="202"/>
    </location>
</feature>
<keyword evidence="1" id="KW-1133">Transmembrane helix</keyword>
<dbReference type="Pfam" id="PF09976">
    <property type="entry name" value="TPR_21"/>
    <property type="match status" value="1"/>
</dbReference>
<evidence type="ECO:0000259" key="2">
    <source>
        <dbReference type="Pfam" id="PF09976"/>
    </source>
</evidence>
<dbReference type="InterPro" id="IPR018704">
    <property type="entry name" value="SecYEG/CpoB_TPR"/>
</dbReference>
<proteinExistence type="predicted"/>
<sequence length="256" mass="27334">MVVNSNKPKSKERDVEQEMLMREVDEAVRQDDVSGFAKKYGLPLGIGVFLIIAAFGAYLFFDGRSEAELEDRSVELVQAMDQLEAGNIDQADSQLAALMEGEGGVAAMARMQRAGIALEQGRTADAVALYDEVANDGELPAELRDIAAIRSVSANYDNMTPADVIARLGPIAVADNAFYGSAAELVAHAYLTQGETDQAGAMFGEIARNDEVPLPIRDRARAQAGVLGVDAIDDVDAALAEITGEELEEPSVELVE</sequence>
<organism evidence="3 4">
    <name type="scientific">Aurantiacibacter gangjinensis</name>
    <dbReference type="NCBI Taxonomy" id="502682"/>
    <lineage>
        <taxon>Bacteria</taxon>
        <taxon>Pseudomonadati</taxon>
        <taxon>Pseudomonadota</taxon>
        <taxon>Alphaproteobacteria</taxon>
        <taxon>Sphingomonadales</taxon>
        <taxon>Erythrobacteraceae</taxon>
        <taxon>Aurantiacibacter</taxon>
    </lineage>
</organism>
<protein>
    <recommendedName>
        <fullName evidence="2">Ancillary SecYEG translocon subunit/Cell division coordinator CpoB TPR domain-containing protein</fullName>
    </recommendedName>
</protein>
<keyword evidence="1" id="KW-0812">Transmembrane</keyword>
<evidence type="ECO:0000313" key="4">
    <source>
        <dbReference type="Proteomes" id="UP000053070"/>
    </source>
</evidence>
<accession>A0A0G9MSK8</accession>